<protein>
    <submittedName>
        <fullName evidence="2">Uncharacterized protein</fullName>
    </submittedName>
</protein>
<dbReference type="AlphaFoldDB" id="W8C7J6"/>
<keyword evidence="1" id="KW-0472">Membrane</keyword>
<keyword evidence="1" id="KW-1133">Transmembrane helix</keyword>
<dbReference type="EMBL" id="GAMC01000497">
    <property type="protein sequence ID" value="JAC06059.1"/>
    <property type="molecule type" value="mRNA"/>
</dbReference>
<reference evidence="2" key="1">
    <citation type="submission" date="2013-07" db="EMBL/GenBank/DDBJ databases">
        <authorList>
            <person name="Geib S."/>
        </authorList>
    </citation>
    <scope>NUCLEOTIDE SEQUENCE</scope>
</reference>
<proteinExistence type="evidence at transcript level"/>
<sequence length="326" mass="37169">IQTTMLCTGGRSTIFILTSFLAITVNISHVWSGSIGSTMPLRLSEIVKSLLNNIEKDGHWNENIASGLLFAEFLVKQKMQQQKTTVLDTGLGSLYLDILEKISSIRSGVIQSFGVHNLQSLFQDNLMITSFEIRTNQIDKNIEFKSMVRNYSSTPGTGFPSNTFTGICLLHMQGLELCDKLRRNCLPEIKISPPTYGYRRTYQALLLYFLMHHTCARFYGNRLSFEIIATEHCSQVYREHQIIAALGPRRWYELYVEQSSICGLFGFEEFLDYTELTRFIDLESTSACNCIKSPYVAEPTPDLCRCTDRKHSNLLILFTNAMLFLI</sequence>
<evidence type="ECO:0000256" key="1">
    <source>
        <dbReference type="SAM" id="Phobius"/>
    </source>
</evidence>
<dbReference type="InterPro" id="IPR031751">
    <property type="entry name" value="DUF4735"/>
</dbReference>
<feature type="non-terminal residue" evidence="2">
    <location>
        <position position="1"/>
    </location>
</feature>
<reference evidence="2" key="2">
    <citation type="journal article" date="2014" name="BMC Genomics">
        <title>A genomic perspective to assessing quality of mass-reared SIT flies used in Mediterranean fruit fly (Ceratitis capitata) eradication in California.</title>
        <authorList>
            <person name="Calla B."/>
            <person name="Hall B."/>
            <person name="Hou S."/>
            <person name="Geib S.M."/>
        </authorList>
    </citation>
    <scope>NUCLEOTIDE SEQUENCE</scope>
</reference>
<feature type="transmembrane region" description="Helical" evidence="1">
    <location>
        <begin position="12"/>
        <end position="31"/>
    </location>
</feature>
<dbReference type="OrthoDB" id="5949187at2759"/>
<name>W8C7J6_CERCA</name>
<evidence type="ECO:0000313" key="2">
    <source>
        <dbReference type="EMBL" id="JAC06059.1"/>
    </source>
</evidence>
<organism evidence="2">
    <name type="scientific">Ceratitis capitata</name>
    <name type="common">Mediterranean fruit fly</name>
    <name type="synonym">Tephritis capitata</name>
    <dbReference type="NCBI Taxonomy" id="7213"/>
    <lineage>
        <taxon>Eukaryota</taxon>
        <taxon>Metazoa</taxon>
        <taxon>Ecdysozoa</taxon>
        <taxon>Arthropoda</taxon>
        <taxon>Hexapoda</taxon>
        <taxon>Insecta</taxon>
        <taxon>Pterygota</taxon>
        <taxon>Neoptera</taxon>
        <taxon>Endopterygota</taxon>
        <taxon>Diptera</taxon>
        <taxon>Brachycera</taxon>
        <taxon>Muscomorpha</taxon>
        <taxon>Tephritoidea</taxon>
        <taxon>Tephritidae</taxon>
        <taxon>Ceratitis</taxon>
        <taxon>Ceratitis</taxon>
    </lineage>
</organism>
<accession>W8C7J6</accession>
<dbReference type="Pfam" id="PF15882">
    <property type="entry name" value="DUF4735"/>
    <property type="match status" value="1"/>
</dbReference>
<keyword evidence="1" id="KW-0812">Transmembrane</keyword>